<dbReference type="EMBL" id="CP036264">
    <property type="protein sequence ID" value="QEF99988.1"/>
    <property type="molecule type" value="Genomic_DNA"/>
</dbReference>
<reference evidence="3 4" key="1">
    <citation type="submission" date="2019-02" db="EMBL/GenBank/DDBJ databases">
        <title>Planctomycetal bacteria perform biofilm scaping via a novel small molecule.</title>
        <authorList>
            <person name="Jeske O."/>
            <person name="Boedeker C."/>
            <person name="Wiegand S."/>
            <person name="Breitling P."/>
            <person name="Kallscheuer N."/>
            <person name="Jogler M."/>
            <person name="Rohde M."/>
            <person name="Petersen J."/>
            <person name="Medema M.H."/>
            <person name="Surup F."/>
            <person name="Jogler C."/>
        </authorList>
    </citation>
    <scope>NUCLEOTIDE SEQUENCE [LARGE SCALE GENOMIC DNA]</scope>
    <source>
        <strain evidence="3 4">Mal15</strain>
    </source>
</reference>
<organism evidence="3 4">
    <name type="scientific">Stieleria maiorica</name>
    <dbReference type="NCBI Taxonomy" id="2795974"/>
    <lineage>
        <taxon>Bacteria</taxon>
        <taxon>Pseudomonadati</taxon>
        <taxon>Planctomycetota</taxon>
        <taxon>Planctomycetia</taxon>
        <taxon>Pirellulales</taxon>
        <taxon>Pirellulaceae</taxon>
        <taxon>Stieleria</taxon>
    </lineage>
</organism>
<keyword evidence="1" id="KW-0732">Signal</keyword>
<proteinExistence type="predicted"/>
<accession>A0A5B9MFR0</accession>
<dbReference type="Proteomes" id="UP000321353">
    <property type="component" value="Chromosome"/>
</dbReference>
<dbReference type="Pfam" id="PF07589">
    <property type="entry name" value="PEP-CTERM"/>
    <property type="match status" value="1"/>
</dbReference>
<dbReference type="InterPro" id="IPR013424">
    <property type="entry name" value="Ice-binding_C"/>
</dbReference>
<keyword evidence="4" id="KW-1185">Reference proteome</keyword>
<dbReference type="KEGG" id="smam:Mal15_40550"/>
<evidence type="ECO:0000256" key="1">
    <source>
        <dbReference type="SAM" id="SignalP"/>
    </source>
</evidence>
<evidence type="ECO:0000259" key="2">
    <source>
        <dbReference type="Pfam" id="PF07589"/>
    </source>
</evidence>
<evidence type="ECO:0000313" key="4">
    <source>
        <dbReference type="Proteomes" id="UP000321353"/>
    </source>
</evidence>
<evidence type="ECO:0000313" key="3">
    <source>
        <dbReference type="EMBL" id="QEF99988.1"/>
    </source>
</evidence>
<feature type="domain" description="Ice-binding protein C-terminal" evidence="2">
    <location>
        <begin position="232"/>
        <end position="254"/>
    </location>
</feature>
<feature type="chain" id="PRO_5022872982" description="Ice-binding protein C-terminal domain-containing protein" evidence="1">
    <location>
        <begin position="27"/>
        <end position="257"/>
    </location>
</feature>
<dbReference type="AlphaFoldDB" id="A0A5B9MFR0"/>
<sequence precursor="true">MRYRMKGFLCAFAMVATLGVNQIALAGFTPFVIREGGGSAPAINSLPGGGTEIVITQGGQKAALGSSDIDGTKLGDIGRLSIERLDDVSRFSAGSGPAVGPYLNFWITDGTNFAVVANEPSNAAFQPLFNNGYDLTFADLADKTAKIYENADTSWLPSSGVGLTFADLADFTIMAPNNVPDWAGLGSGAPIVLSGRATNESYGVNWVFGDTLSNYVSGDPGYQVQNAAVNSTVPEPTSMAIACCGLMLAGLRRKRRR</sequence>
<feature type="signal peptide" evidence="1">
    <location>
        <begin position="1"/>
        <end position="26"/>
    </location>
</feature>
<gene>
    <name evidence="3" type="ORF">Mal15_40550</name>
</gene>
<name>A0A5B9MFR0_9BACT</name>
<protein>
    <recommendedName>
        <fullName evidence="2">Ice-binding protein C-terminal domain-containing protein</fullName>
    </recommendedName>
</protein>